<protein>
    <submittedName>
        <fullName evidence="8">Putative aminotransferase</fullName>
        <ecNumber evidence="8">2.6.1.39</ecNumber>
    </submittedName>
</protein>
<feature type="domain" description="Aminotransferase class I/classII large" evidence="7">
    <location>
        <begin position="86"/>
        <end position="414"/>
    </location>
</feature>
<dbReference type="SUPFAM" id="SSF53383">
    <property type="entry name" value="PLP-dependent transferases"/>
    <property type="match status" value="1"/>
</dbReference>
<evidence type="ECO:0000256" key="1">
    <source>
        <dbReference type="ARBA" id="ARBA00001933"/>
    </source>
</evidence>
<evidence type="ECO:0000313" key="8">
    <source>
        <dbReference type="EMBL" id="SQF92797.1"/>
    </source>
</evidence>
<evidence type="ECO:0000259" key="7">
    <source>
        <dbReference type="Pfam" id="PF00155"/>
    </source>
</evidence>
<dbReference type="FunFam" id="3.40.640.10:FF:000053">
    <property type="entry name" value="Aminotransferase, class I"/>
    <property type="match status" value="1"/>
</dbReference>
<dbReference type="GO" id="GO:1901605">
    <property type="term" value="P:alpha-amino acid metabolic process"/>
    <property type="evidence" value="ECO:0007669"/>
    <property type="project" value="TreeGrafter"/>
</dbReference>
<name>A0A3M3XJX3_PSEFL</name>
<dbReference type="InterPro" id="IPR015421">
    <property type="entry name" value="PyrdxlP-dep_Trfase_major"/>
</dbReference>
<evidence type="ECO:0000256" key="5">
    <source>
        <dbReference type="ARBA" id="ARBA00022679"/>
    </source>
</evidence>
<dbReference type="EMBL" id="LS483372">
    <property type="protein sequence ID" value="SQF92797.1"/>
    <property type="molecule type" value="Genomic_DNA"/>
</dbReference>
<evidence type="ECO:0000256" key="3">
    <source>
        <dbReference type="ARBA" id="ARBA00011738"/>
    </source>
</evidence>
<comment type="similarity">
    <text evidence="2">Belongs to the class-I pyridoxal-phosphate-dependent aminotransferase family.</text>
</comment>
<dbReference type="EC" id="2.6.1.39" evidence="8"/>
<dbReference type="GO" id="GO:0047536">
    <property type="term" value="F:2-aminoadipate transaminase activity"/>
    <property type="evidence" value="ECO:0007669"/>
    <property type="project" value="UniProtKB-EC"/>
</dbReference>
<dbReference type="Proteomes" id="UP000248640">
    <property type="component" value="Chromosome 1"/>
</dbReference>
<comment type="cofactor">
    <cofactor evidence="1">
        <name>pyridoxal 5'-phosphate</name>
        <dbReference type="ChEBI" id="CHEBI:597326"/>
    </cofactor>
</comment>
<dbReference type="AlphaFoldDB" id="A0A3M3XJX3"/>
<comment type="subunit">
    <text evidence="3">Homodimer.</text>
</comment>
<dbReference type="PANTHER" id="PTHR42790:SF19">
    <property type="entry name" value="KYNURENINE_ALPHA-AMINOADIPATE AMINOTRANSFERASE, MITOCHONDRIAL"/>
    <property type="match status" value="1"/>
</dbReference>
<accession>A0A3M3XJX3</accession>
<keyword evidence="4 8" id="KW-0032">Aminotransferase</keyword>
<reference evidence="8 9" key="1">
    <citation type="submission" date="2018-06" db="EMBL/GenBank/DDBJ databases">
        <authorList>
            <consortium name="Pathogen Informatics"/>
            <person name="Doyle S."/>
        </authorList>
    </citation>
    <scope>NUCLEOTIDE SEQUENCE [LARGE SCALE GENOMIC DNA]</scope>
    <source>
        <strain evidence="8 9">NCTC10038</strain>
    </source>
</reference>
<gene>
    <name evidence="8" type="primary">lysN</name>
    <name evidence="8" type="ORF">NCTC10038_04251</name>
</gene>
<keyword evidence="5 8" id="KW-0808">Transferase</keyword>
<dbReference type="Gene3D" id="3.90.1150.10">
    <property type="entry name" value="Aspartate Aminotransferase, domain 1"/>
    <property type="match status" value="1"/>
</dbReference>
<keyword evidence="6" id="KW-0663">Pyridoxal phosphate</keyword>
<dbReference type="InterPro" id="IPR015422">
    <property type="entry name" value="PyrdxlP-dep_Trfase_small"/>
</dbReference>
<dbReference type="Gene3D" id="3.40.640.10">
    <property type="entry name" value="Type I PLP-dependent aspartate aminotransferase-like (Major domain)"/>
    <property type="match status" value="1"/>
</dbReference>
<dbReference type="InterPro" id="IPR004839">
    <property type="entry name" value="Aminotransferase_I/II_large"/>
</dbReference>
<dbReference type="InterPro" id="IPR050859">
    <property type="entry name" value="Class-I_PLP-dep_aminotransf"/>
</dbReference>
<evidence type="ECO:0000256" key="2">
    <source>
        <dbReference type="ARBA" id="ARBA00007441"/>
    </source>
</evidence>
<dbReference type="PANTHER" id="PTHR42790">
    <property type="entry name" value="AMINOTRANSFERASE"/>
    <property type="match status" value="1"/>
</dbReference>
<evidence type="ECO:0000256" key="4">
    <source>
        <dbReference type="ARBA" id="ARBA00022576"/>
    </source>
</evidence>
<dbReference type="Pfam" id="PF00155">
    <property type="entry name" value="Aminotran_1_2"/>
    <property type="match status" value="1"/>
</dbReference>
<dbReference type="CDD" id="cd00609">
    <property type="entry name" value="AAT_like"/>
    <property type="match status" value="1"/>
</dbReference>
<proteinExistence type="inferred from homology"/>
<dbReference type="GO" id="GO:0030170">
    <property type="term" value="F:pyridoxal phosphate binding"/>
    <property type="evidence" value="ECO:0007669"/>
    <property type="project" value="InterPro"/>
</dbReference>
<sequence length="427" mass="47404">MLLAALIFKVKHIDVSTRVVVISVKQFDVFPTRFATGDLMAFSERVTRLKSSLIREILAAAQRPEVMSFAGGLPAEAMLPALNWDGMPVNIGQYGMSEGEPHLRELLAAEARALGVPCQASQVLVVSGSQQTLDLAAKLYIDKGTPILLEGPTYLAALQIFQLFGADCLTVQLEADGPDLAALRTTLERQRPAFIYLIPTFQNPSAVRYSEAKREAVAALLDEFGVTLIEDEPYRELTFDGGSAQPIAGRLQKASWIYTGTVSKTLLPGLRVGYLIASPDLFPHLLKLKQSADLHTNRVGQWQAMQWIGTERYQQHLLELRSFYRERRDAFQAALERHFGDLADWQTPQGGLFFWLTLKQPLDTRTLLAQALDQNVAFMPGEPFFSEPDLHPGSLRLNFSHIDPARLDEGLKRLAAVVRQAQHAQAA</sequence>
<dbReference type="InterPro" id="IPR015424">
    <property type="entry name" value="PyrdxlP-dep_Trfase"/>
</dbReference>
<evidence type="ECO:0000256" key="6">
    <source>
        <dbReference type="ARBA" id="ARBA00022898"/>
    </source>
</evidence>
<evidence type="ECO:0000313" key="9">
    <source>
        <dbReference type="Proteomes" id="UP000248640"/>
    </source>
</evidence>
<organism evidence="8 9">
    <name type="scientific">Pseudomonas fluorescens</name>
    <dbReference type="NCBI Taxonomy" id="294"/>
    <lineage>
        <taxon>Bacteria</taxon>
        <taxon>Pseudomonadati</taxon>
        <taxon>Pseudomonadota</taxon>
        <taxon>Gammaproteobacteria</taxon>
        <taxon>Pseudomonadales</taxon>
        <taxon>Pseudomonadaceae</taxon>
        <taxon>Pseudomonas</taxon>
    </lineage>
</organism>